<feature type="region of interest" description="Disordered" evidence="1">
    <location>
        <begin position="159"/>
        <end position="188"/>
    </location>
</feature>
<gene>
    <name evidence="2" type="ORF">GMARGA_LOCUS15629</name>
</gene>
<evidence type="ECO:0000313" key="2">
    <source>
        <dbReference type="EMBL" id="CAG8743503.1"/>
    </source>
</evidence>
<organism evidence="2 3">
    <name type="scientific">Gigaspora margarita</name>
    <dbReference type="NCBI Taxonomy" id="4874"/>
    <lineage>
        <taxon>Eukaryota</taxon>
        <taxon>Fungi</taxon>
        <taxon>Fungi incertae sedis</taxon>
        <taxon>Mucoromycota</taxon>
        <taxon>Glomeromycotina</taxon>
        <taxon>Glomeromycetes</taxon>
        <taxon>Diversisporales</taxon>
        <taxon>Gigasporaceae</taxon>
        <taxon>Gigaspora</taxon>
    </lineage>
</organism>
<name>A0ABN7V8D8_GIGMA</name>
<feature type="compositionally biased region" description="Basic and acidic residues" evidence="1">
    <location>
        <begin position="178"/>
        <end position="188"/>
    </location>
</feature>
<dbReference type="EMBL" id="CAJVQB010010872">
    <property type="protein sequence ID" value="CAG8743503.1"/>
    <property type="molecule type" value="Genomic_DNA"/>
</dbReference>
<dbReference type="Proteomes" id="UP000789901">
    <property type="component" value="Unassembled WGS sequence"/>
</dbReference>
<feature type="region of interest" description="Disordered" evidence="1">
    <location>
        <begin position="372"/>
        <end position="400"/>
    </location>
</feature>
<feature type="compositionally biased region" description="Polar residues" evidence="1">
    <location>
        <begin position="378"/>
        <end position="400"/>
    </location>
</feature>
<sequence length="400" mass="46535">MYRFLPFSISLANGSNCVKKFLLEVKDLFKQVFQASSQIDAAHDQFVLKKDKIIAQWLGINNPKIITTIRVSLQRYDYFNYKQSSNQSLSREEKTFLEGLLYKQDKDNNIQTDTKKLLLETLKYGTTDYGMEEIQNKFIQESLIKEIIKKKDIQKTSNQARIEFSTSSPSANQTNKRKTQDSGSPEKMKTNMPDIFGSIWAPANSREFLIRKPQNDLDYHFTLWDIPLNIYSNKIKRCLNFYSKVEIIKTQNIEKFRAMFIKIKANNLARLLVLQKVWSIHFEEGKLLKTTPDKFDKAILNKKREIKATLQNLPKTAKEITLLQQLKAFKVKGVFIPNNSNENRLVREAKIRIPKIVIPTLYSQLGEMEKKEIKPKQAKSNSTKNLDQSNNIFTDSTIKK</sequence>
<protein>
    <submittedName>
        <fullName evidence="2">9403_t:CDS:1</fullName>
    </submittedName>
</protein>
<accession>A0ABN7V8D8</accession>
<proteinExistence type="predicted"/>
<keyword evidence="3" id="KW-1185">Reference proteome</keyword>
<evidence type="ECO:0000313" key="3">
    <source>
        <dbReference type="Proteomes" id="UP000789901"/>
    </source>
</evidence>
<feature type="compositionally biased region" description="Polar residues" evidence="1">
    <location>
        <begin position="159"/>
        <end position="174"/>
    </location>
</feature>
<evidence type="ECO:0000256" key="1">
    <source>
        <dbReference type="SAM" id="MobiDB-lite"/>
    </source>
</evidence>
<reference evidence="2 3" key="1">
    <citation type="submission" date="2021-06" db="EMBL/GenBank/DDBJ databases">
        <authorList>
            <person name="Kallberg Y."/>
            <person name="Tangrot J."/>
            <person name="Rosling A."/>
        </authorList>
    </citation>
    <scope>NUCLEOTIDE SEQUENCE [LARGE SCALE GENOMIC DNA]</scope>
    <source>
        <strain evidence="2 3">120-4 pot B 10/14</strain>
    </source>
</reference>
<comment type="caution">
    <text evidence="2">The sequence shown here is derived from an EMBL/GenBank/DDBJ whole genome shotgun (WGS) entry which is preliminary data.</text>
</comment>
<feature type="non-terminal residue" evidence="2">
    <location>
        <position position="400"/>
    </location>
</feature>